<dbReference type="InterPro" id="IPR000361">
    <property type="entry name" value="ATAP_core_dom"/>
</dbReference>
<sequence>MISYVLQKDTSSTLYQNLLRVNSINQSSTQKHSQLVVGLIYNQNYFCNSNNNNRRFLQTQINTSTNINLGSTATNAKKNTHQWNFFANGTTTNVRDVRPMSIEDIRFSNTSNSNSPIFKTQEKVGGGSLKWSSYKMPSKDILKDHLKNYKLQEIRLRTTKEKEVQTSTPILATSAPFDSSNVTNESASTINVTTNANTTTSPTKKKRNRTLKPRKALISLSPKAISHLKTLLDQPTPKLIRIGTRNRGCSGLTYDLKYIDKPDKFDEVIEQNGIKIVIDSKALFSVVGSEMDWIDDKLQSRFVFKNPNSKGTCGCGESFMI</sequence>
<comment type="similarity">
    <text evidence="1">Belongs to the HesB/IscA family.</text>
</comment>
<dbReference type="eggNOG" id="KOG1120">
    <property type="taxonomic scope" value="Eukaryota"/>
</dbReference>
<dbReference type="OrthoDB" id="333486at2759"/>
<dbReference type="InterPro" id="IPR050322">
    <property type="entry name" value="Fe-S_cluster_asmbl/transfer"/>
</dbReference>
<dbReference type="FunCoup" id="I2H4A7">
    <property type="interactions" value="211"/>
</dbReference>
<keyword evidence="6" id="KW-1185">Reference proteome</keyword>
<evidence type="ECO:0000256" key="2">
    <source>
        <dbReference type="ARBA" id="ARBA00054873"/>
    </source>
</evidence>
<name>I2H4A7_HENB6</name>
<dbReference type="GeneID" id="14496282"/>
<dbReference type="GO" id="GO:0016226">
    <property type="term" value="P:iron-sulfur cluster assembly"/>
    <property type="evidence" value="ECO:0007669"/>
    <property type="project" value="InterPro"/>
</dbReference>
<evidence type="ECO:0000256" key="1">
    <source>
        <dbReference type="ARBA" id="ARBA00006718"/>
    </source>
</evidence>
<dbReference type="RefSeq" id="XP_004180728.1">
    <property type="nucleotide sequence ID" value="XM_004180680.1"/>
</dbReference>
<dbReference type="SUPFAM" id="SSF89360">
    <property type="entry name" value="HesB-like domain"/>
    <property type="match status" value="1"/>
</dbReference>
<evidence type="ECO:0000313" key="6">
    <source>
        <dbReference type="Proteomes" id="UP000002866"/>
    </source>
</evidence>
<dbReference type="InterPro" id="IPR017870">
    <property type="entry name" value="FeS_cluster_insertion_CS"/>
</dbReference>
<gene>
    <name evidence="5" type="primary">TBLA0E01520</name>
    <name evidence="5" type="ORF">TBLA_0E01520</name>
</gene>
<dbReference type="GO" id="GO:0051537">
    <property type="term" value="F:2 iron, 2 sulfur cluster binding"/>
    <property type="evidence" value="ECO:0007669"/>
    <property type="project" value="TreeGrafter"/>
</dbReference>
<organism evidence="5 6">
    <name type="scientific">Henningerozyma blattae (strain ATCC 34711 / CBS 6284 / DSM 70876 / NBRC 10599 / NRRL Y-10934 / UCD 77-7)</name>
    <name type="common">Yeast</name>
    <name type="synonym">Tetrapisispora blattae</name>
    <dbReference type="NCBI Taxonomy" id="1071380"/>
    <lineage>
        <taxon>Eukaryota</taxon>
        <taxon>Fungi</taxon>
        <taxon>Dikarya</taxon>
        <taxon>Ascomycota</taxon>
        <taxon>Saccharomycotina</taxon>
        <taxon>Saccharomycetes</taxon>
        <taxon>Saccharomycetales</taxon>
        <taxon>Saccharomycetaceae</taxon>
        <taxon>Henningerozyma</taxon>
    </lineage>
</organism>
<dbReference type="HOGENOM" id="CLU_069054_0_1_1"/>
<reference evidence="5 6" key="1">
    <citation type="journal article" date="2011" name="Proc. Natl. Acad. Sci. U.S.A.">
        <title>Evolutionary erosion of yeast sex chromosomes by mating-type switching accidents.</title>
        <authorList>
            <person name="Gordon J.L."/>
            <person name="Armisen D."/>
            <person name="Proux-Wera E."/>
            <person name="Oheigeartaigh S.S."/>
            <person name="Byrne K.P."/>
            <person name="Wolfe K.H."/>
        </authorList>
    </citation>
    <scope>NUCLEOTIDE SEQUENCE [LARGE SCALE GENOMIC DNA]</scope>
    <source>
        <strain evidence="6">ATCC 34711 / CBS 6284 / DSM 70876 / NBRC 10599 / NRRL Y-10934 / UCD 77-7</strain>
    </source>
</reference>
<dbReference type="Gene3D" id="2.60.300.12">
    <property type="entry name" value="HesB-like domain"/>
    <property type="match status" value="1"/>
</dbReference>
<dbReference type="NCBIfam" id="TIGR00049">
    <property type="entry name" value="iron-sulfur cluster assembly accessory protein"/>
    <property type="match status" value="1"/>
</dbReference>
<dbReference type="PANTHER" id="PTHR10072">
    <property type="entry name" value="IRON-SULFUR CLUSTER ASSEMBLY PROTEIN"/>
    <property type="match status" value="1"/>
</dbReference>
<evidence type="ECO:0000256" key="3">
    <source>
        <dbReference type="ARBA" id="ARBA00071673"/>
    </source>
</evidence>
<accession>I2H4A7</accession>
<dbReference type="AlphaFoldDB" id="I2H4A7"/>
<dbReference type="Pfam" id="PF01521">
    <property type="entry name" value="Fe-S_biosyn"/>
    <property type="match status" value="1"/>
</dbReference>
<comment type="function">
    <text evidence="2">Involved in the assembly of mitochondrial and cytoplasmic iron-sulfur proteins. Probably involved in the binding of an intermediate of Fe/S cluster assembly.</text>
</comment>
<protein>
    <recommendedName>
        <fullName evidence="3">Iron-sulfur assembly protein 1</fullName>
    </recommendedName>
</protein>
<dbReference type="GO" id="GO:0005739">
    <property type="term" value="C:mitochondrion"/>
    <property type="evidence" value="ECO:0007669"/>
    <property type="project" value="TreeGrafter"/>
</dbReference>
<proteinExistence type="inferred from homology"/>
<dbReference type="InterPro" id="IPR035903">
    <property type="entry name" value="HesB-like_dom_sf"/>
</dbReference>
<evidence type="ECO:0000313" key="5">
    <source>
        <dbReference type="EMBL" id="CCH61209.1"/>
    </source>
</evidence>
<feature type="domain" description="Core" evidence="4">
    <location>
        <begin position="218"/>
        <end position="317"/>
    </location>
</feature>
<dbReference type="PROSITE" id="PS01152">
    <property type="entry name" value="HESB"/>
    <property type="match status" value="1"/>
</dbReference>
<dbReference type="KEGG" id="tbl:TBLA_0E01520"/>
<dbReference type="InterPro" id="IPR016092">
    <property type="entry name" value="ATAP"/>
</dbReference>
<dbReference type="PANTHER" id="PTHR10072:SF41">
    <property type="entry name" value="IRON-SULFUR CLUSTER ASSEMBLY 1 HOMOLOG, MITOCHONDRIAL"/>
    <property type="match status" value="1"/>
</dbReference>
<dbReference type="InParanoid" id="I2H4A7"/>
<evidence type="ECO:0000259" key="4">
    <source>
        <dbReference type="Pfam" id="PF01521"/>
    </source>
</evidence>
<dbReference type="FunFam" id="2.60.300.12:FF:000001">
    <property type="entry name" value="Iron-binding protein IscA"/>
    <property type="match status" value="1"/>
</dbReference>
<dbReference type="STRING" id="1071380.I2H4A7"/>
<dbReference type="Proteomes" id="UP000002866">
    <property type="component" value="Chromosome 5"/>
</dbReference>
<dbReference type="EMBL" id="HE806320">
    <property type="protein sequence ID" value="CCH61209.1"/>
    <property type="molecule type" value="Genomic_DNA"/>
</dbReference>